<keyword evidence="1" id="KW-0808">Transferase</keyword>
<dbReference type="Proteomes" id="UP000245207">
    <property type="component" value="Unassembled WGS sequence"/>
</dbReference>
<evidence type="ECO:0000313" key="2">
    <source>
        <dbReference type="Proteomes" id="UP000245207"/>
    </source>
</evidence>
<gene>
    <name evidence="1" type="ORF">CTI12_AA498940</name>
</gene>
<dbReference type="PANTHER" id="PTHR27003">
    <property type="entry name" value="OS07G0166700 PROTEIN"/>
    <property type="match status" value="1"/>
</dbReference>
<reference evidence="1 2" key="1">
    <citation type="journal article" date="2018" name="Mol. Plant">
        <title>The genome of Artemisia annua provides insight into the evolution of Asteraceae family and artemisinin biosynthesis.</title>
        <authorList>
            <person name="Shen Q."/>
            <person name="Zhang L."/>
            <person name="Liao Z."/>
            <person name="Wang S."/>
            <person name="Yan T."/>
            <person name="Shi P."/>
            <person name="Liu M."/>
            <person name="Fu X."/>
            <person name="Pan Q."/>
            <person name="Wang Y."/>
            <person name="Lv Z."/>
            <person name="Lu X."/>
            <person name="Zhang F."/>
            <person name="Jiang W."/>
            <person name="Ma Y."/>
            <person name="Chen M."/>
            <person name="Hao X."/>
            <person name="Li L."/>
            <person name="Tang Y."/>
            <person name="Lv G."/>
            <person name="Zhou Y."/>
            <person name="Sun X."/>
            <person name="Brodelius P.E."/>
            <person name="Rose J.K.C."/>
            <person name="Tang K."/>
        </authorList>
    </citation>
    <scope>NUCLEOTIDE SEQUENCE [LARGE SCALE GENOMIC DNA]</scope>
    <source>
        <strain evidence="2">cv. Huhao1</strain>
        <tissue evidence="1">Leaf</tissue>
    </source>
</reference>
<evidence type="ECO:0000313" key="1">
    <source>
        <dbReference type="EMBL" id="PWA47359.1"/>
    </source>
</evidence>
<proteinExistence type="predicted"/>
<keyword evidence="2" id="KW-1185">Reference proteome</keyword>
<dbReference type="PANTHER" id="PTHR27003:SF467">
    <property type="entry name" value="PROTEIN KINASE DOMAIN-CONTAINING PROTEIN"/>
    <property type="match status" value="1"/>
</dbReference>
<dbReference type="InterPro" id="IPR045272">
    <property type="entry name" value="ANXUR1/2-like"/>
</dbReference>
<dbReference type="AlphaFoldDB" id="A0A2U1LEC2"/>
<organism evidence="1 2">
    <name type="scientific">Artemisia annua</name>
    <name type="common">Sweet wormwood</name>
    <dbReference type="NCBI Taxonomy" id="35608"/>
    <lineage>
        <taxon>Eukaryota</taxon>
        <taxon>Viridiplantae</taxon>
        <taxon>Streptophyta</taxon>
        <taxon>Embryophyta</taxon>
        <taxon>Tracheophyta</taxon>
        <taxon>Spermatophyta</taxon>
        <taxon>Magnoliopsida</taxon>
        <taxon>eudicotyledons</taxon>
        <taxon>Gunneridae</taxon>
        <taxon>Pentapetalae</taxon>
        <taxon>asterids</taxon>
        <taxon>campanulids</taxon>
        <taxon>Asterales</taxon>
        <taxon>Asteraceae</taxon>
        <taxon>Asteroideae</taxon>
        <taxon>Anthemideae</taxon>
        <taxon>Artemisiinae</taxon>
        <taxon>Artemisia</taxon>
    </lineage>
</organism>
<dbReference type="GO" id="GO:0009506">
    <property type="term" value="C:plasmodesma"/>
    <property type="evidence" value="ECO:0007669"/>
    <property type="project" value="TreeGrafter"/>
</dbReference>
<dbReference type="SUPFAM" id="SSF56112">
    <property type="entry name" value="Protein kinase-like (PK-like)"/>
    <property type="match status" value="1"/>
</dbReference>
<comment type="caution">
    <text evidence="1">The sequence shown here is derived from an EMBL/GenBank/DDBJ whole genome shotgun (WGS) entry which is preliminary data.</text>
</comment>
<dbReference type="OrthoDB" id="941406at2759"/>
<keyword evidence="1" id="KW-0418">Kinase</keyword>
<sequence length="130" mass="14548">MALVYEYMHNGTLSDHLHKKGTSLSWLQRLKTCLGTARELHYLHIGTGTQYGVIHCRPTRKACVYAFGVVLLEVLCGRPTLDESLDEGLTVWAQDPVPTLVIEVEVDHRDPPEAISINGDANINEIRLLQ</sequence>
<accession>A0A2U1LEC2</accession>
<dbReference type="GO" id="GO:0005886">
    <property type="term" value="C:plasma membrane"/>
    <property type="evidence" value="ECO:0007669"/>
    <property type="project" value="TreeGrafter"/>
</dbReference>
<protein>
    <submittedName>
        <fullName evidence="1">Serine/threonine/dual specificity protein kinase, catalytic domain-containing protein</fullName>
    </submittedName>
</protein>
<dbReference type="Gene3D" id="1.10.510.10">
    <property type="entry name" value="Transferase(Phosphotransferase) domain 1"/>
    <property type="match status" value="1"/>
</dbReference>
<dbReference type="InterPro" id="IPR011009">
    <property type="entry name" value="Kinase-like_dom_sf"/>
</dbReference>
<dbReference type="GO" id="GO:0004714">
    <property type="term" value="F:transmembrane receptor protein tyrosine kinase activity"/>
    <property type="evidence" value="ECO:0007669"/>
    <property type="project" value="InterPro"/>
</dbReference>
<dbReference type="STRING" id="35608.A0A2U1LEC2"/>
<name>A0A2U1LEC2_ARTAN</name>
<dbReference type="EMBL" id="PKPP01009845">
    <property type="protein sequence ID" value="PWA47359.1"/>
    <property type="molecule type" value="Genomic_DNA"/>
</dbReference>